<dbReference type="AlphaFoldDB" id="A0A1L7XRU8"/>
<reference evidence="2 3" key="1">
    <citation type="submission" date="2016-03" db="EMBL/GenBank/DDBJ databases">
        <authorList>
            <person name="Ploux O."/>
        </authorList>
    </citation>
    <scope>NUCLEOTIDE SEQUENCE [LARGE SCALE GENOMIC DNA]</scope>
    <source>
        <strain evidence="2 3">UAMH 11012</strain>
    </source>
</reference>
<feature type="region of interest" description="Disordered" evidence="1">
    <location>
        <begin position="248"/>
        <end position="287"/>
    </location>
</feature>
<name>A0A1L7XRU8_9HELO</name>
<dbReference type="Proteomes" id="UP000184330">
    <property type="component" value="Unassembled WGS sequence"/>
</dbReference>
<feature type="region of interest" description="Disordered" evidence="1">
    <location>
        <begin position="102"/>
        <end position="126"/>
    </location>
</feature>
<organism evidence="2 3">
    <name type="scientific">Phialocephala subalpina</name>
    <dbReference type="NCBI Taxonomy" id="576137"/>
    <lineage>
        <taxon>Eukaryota</taxon>
        <taxon>Fungi</taxon>
        <taxon>Dikarya</taxon>
        <taxon>Ascomycota</taxon>
        <taxon>Pezizomycotina</taxon>
        <taxon>Leotiomycetes</taxon>
        <taxon>Helotiales</taxon>
        <taxon>Mollisiaceae</taxon>
        <taxon>Phialocephala</taxon>
        <taxon>Phialocephala fortinii species complex</taxon>
    </lineage>
</organism>
<dbReference type="EMBL" id="FJOG01000047">
    <property type="protein sequence ID" value="CZR67781.1"/>
    <property type="molecule type" value="Genomic_DNA"/>
</dbReference>
<sequence length="287" mass="33118">MSAHARLIVDGTNRGSSALSLVCDKSLRDATPGSREDVDSEGSFYRERQRNRAHEWRAFHTNHNENTFSRPPPQCSEGKPLRRLTKDVRSTYSDAYKRLKTRRDRWRRLKSPPTNPTPTTQDQCGSFKEYEASEKEGGEISMSNLLQLRRQTPRPRLPWQAKEGQEVKQEVDPKLGSDHIERRVRRYCYSHHIRIHESKISEQNTREINTTRVHSIVTHTCCSGERAESRRFLSDGLATSLPEAVLKKQRARRLRAQGTTPRKERTAWHLPTSGSIQQPHTSTREGS</sequence>
<proteinExistence type="predicted"/>
<accession>A0A1L7XRU8</accession>
<keyword evidence="3" id="KW-1185">Reference proteome</keyword>
<evidence type="ECO:0000313" key="2">
    <source>
        <dbReference type="EMBL" id="CZR67781.1"/>
    </source>
</evidence>
<protein>
    <submittedName>
        <fullName evidence="2">Uncharacterized protein</fullName>
    </submittedName>
</protein>
<gene>
    <name evidence="2" type="ORF">PAC_17680</name>
</gene>
<evidence type="ECO:0000256" key="1">
    <source>
        <dbReference type="SAM" id="MobiDB-lite"/>
    </source>
</evidence>
<feature type="compositionally biased region" description="Polar residues" evidence="1">
    <location>
        <begin position="272"/>
        <end position="281"/>
    </location>
</feature>
<evidence type="ECO:0000313" key="3">
    <source>
        <dbReference type="Proteomes" id="UP000184330"/>
    </source>
</evidence>